<dbReference type="RefSeq" id="WP_366192980.1">
    <property type="nucleotide sequence ID" value="NZ_JBFBVU010000011.1"/>
</dbReference>
<dbReference type="InterPro" id="IPR007844">
    <property type="entry name" value="AsmA"/>
</dbReference>
<evidence type="ECO:0000256" key="1">
    <source>
        <dbReference type="SAM" id="MobiDB-lite"/>
    </source>
</evidence>
<comment type="caution">
    <text evidence="3">The sequence shown here is derived from an EMBL/GenBank/DDBJ whole genome shotgun (WGS) entry which is preliminary data.</text>
</comment>
<dbReference type="PANTHER" id="PTHR30441:SF4">
    <property type="entry name" value="PROTEIN ASMA"/>
    <property type="match status" value="1"/>
</dbReference>
<organism evidence="3 4">
    <name type="scientific">Meridianimarinicoccus marinus</name>
    <dbReference type="NCBI Taxonomy" id="3231483"/>
    <lineage>
        <taxon>Bacteria</taxon>
        <taxon>Pseudomonadati</taxon>
        <taxon>Pseudomonadota</taxon>
        <taxon>Alphaproteobacteria</taxon>
        <taxon>Rhodobacterales</taxon>
        <taxon>Paracoccaceae</taxon>
        <taxon>Meridianimarinicoccus</taxon>
    </lineage>
</organism>
<proteinExistence type="predicted"/>
<keyword evidence="4" id="KW-1185">Reference proteome</keyword>
<sequence length="913" mass="97698">MRKLLRRLGLGTLGLLVLLSALGWLLLESAMFSPMRRSLVEDRLSKAIGQPLIITKDVRVFLAPISRFHLSGVEIPSQSIAGMNLARLDLMEFDLDLIAMAQGRAGLDNLVVQGARINLLTQEDGTTSWTDTETDLAGKDTQWDASDTPAAPQDNSGILAFLRGRTAQFTSVGLKVEDRISGFSFDFDLDSLSLAQLDGGRRVGLNSKGLINGHEFGISGNYPQGAPFTTEATFGDLAMSFDGQPIPASDGGGFRAVFDLKTGDIGDLLEVLKLQRVLEGDGTLSADVESQAGRVKVDNLSAKIDFAEGQVLTAKGSIADLAHREGLDLEVAGRLHPEDRPPPPAGLVRDIRLAGFEAQIVGQGNSFELRHLEFQTNAFENGLERLGPASIAKIHRTPDGRLAMDGITLKAGPADAPILEARGYIHDVLQLKDLAVTGKLDGAATLLLPDLTPDQAGRMGRVEAQFKIDDTAGHLGLSELKAQTLGTDLWELALSARVGDVRDLEGMDVDFDLQVADTARLLSALDQKVVDAGALDLSARLQGNATAFTSTIGLTNGNSHLKAALDAGIKQHVPVVRGSLHSDLVRIDDFQDTLAAVMELVAVFRKDRRPEAQPLVLPKDDVDVQPLVLPKDDTKVQPLVLPKMDAPNLLDPETLLTEADVEVAVDIRKITGQKGVSSVSSTFRSRDGKASLGPLEVSYGGGYFNLDLASDLVNAPLFLSVSGSTRGWQLQHLLSATGVKLDADGTLGGPLNVRGNIRSLDTFLDTMRGSATISMAGGHIATSLLELAGLGVVPWLFSPELRHGSTRIVCVRAPLRIDAGRVSSDQLVAETARVQVVAKGSIDWLRDTISLRAEPRPVGKPLDRSAWPIDVTGMLTDPQVKLQTGGARSRRADGADNMPADRKPCVPDIYQLQ</sequence>
<dbReference type="InterPro" id="IPR052894">
    <property type="entry name" value="AsmA-related"/>
</dbReference>
<evidence type="ECO:0000313" key="4">
    <source>
        <dbReference type="Proteomes" id="UP001553161"/>
    </source>
</evidence>
<feature type="region of interest" description="Disordered" evidence="1">
    <location>
        <begin position="881"/>
        <end position="913"/>
    </location>
</feature>
<dbReference type="Pfam" id="PF05170">
    <property type="entry name" value="AsmA"/>
    <property type="match status" value="2"/>
</dbReference>
<feature type="domain" description="AsmA" evidence="2">
    <location>
        <begin position="459"/>
        <end position="824"/>
    </location>
</feature>
<gene>
    <name evidence="3" type="ORF">AB0T83_10475</name>
</gene>
<dbReference type="PANTHER" id="PTHR30441">
    <property type="entry name" value="DUF748 DOMAIN-CONTAINING PROTEIN"/>
    <property type="match status" value="1"/>
</dbReference>
<feature type="compositionally biased region" description="Basic and acidic residues" evidence="1">
    <location>
        <begin position="890"/>
        <end position="905"/>
    </location>
</feature>
<protein>
    <submittedName>
        <fullName evidence="3">AsmA family protein</fullName>
    </submittedName>
</protein>
<name>A0ABV3LA00_9RHOB</name>
<dbReference type="EMBL" id="JBFBVU010000011">
    <property type="protein sequence ID" value="MEV8467203.1"/>
    <property type="molecule type" value="Genomic_DNA"/>
</dbReference>
<evidence type="ECO:0000313" key="3">
    <source>
        <dbReference type="EMBL" id="MEV8467203.1"/>
    </source>
</evidence>
<accession>A0ABV3LA00</accession>
<evidence type="ECO:0000259" key="2">
    <source>
        <dbReference type="Pfam" id="PF05170"/>
    </source>
</evidence>
<feature type="domain" description="AsmA" evidence="2">
    <location>
        <begin position="1"/>
        <end position="131"/>
    </location>
</feature>
<dbReference type="Proteomes" id="UP001553161">
    <property type="component" value="Unassembled WGS sequence"/>
</dbReference>
<reference evidence="3 4" key="1">
    <citation type="submission" date="2024-07" db="EMBL/GenBank/DDBJ databases">
        <authorList>
            <person name="Kang M."/>
        </authorList>
    </citation>
    <scope>NUCLEOTIDE SEQUENCE [LARGE SCALE GENOMIC DNA]</scope>
    <source>
        <strain evidence="3 4">DFM31</strain>
    </source>
</reference>